<keyword evidence="4 6" id="KW-0238">DNA-binding</keyword>
<accession>A0A7U3VPQ4</accession>
<dbReference type="Proteomes" id="UP000595703">
    <property type="component" value="Chromosome"/>
</dbReference>
<keyword evidence="9" id="KW-1185">Reference proteome</keyword>
<reference evidence="8 9" key="4">
    <citation type="journal article" date="2020" name="Sci. Rep.">
        <title>beta-carboline chemical signals induce reveromycin production through a LuxR family regulator in Streptomyces sp. SN-593.</title>
        <authorList>
            <person name="Panthee S."/>
            <person name="Kito N."/>
            <person name="Hayashi T."/>
            <person name="Shimizu T."/>
            <person name="Ishikawa J."/>
            <person name="Hamamoto H."/>
            <person name="Osada H."/>
            <person name="Takahashi S."/>
        </authorList>
    </citation>
    <scope>NUCLEOTIDE SEQUENCE [LARGE SCALE GENOMIC DNA]</scope>
    <source>
        <strain evidence="8 9">SN-593</strain>
    </source>
</reference>
<organism evidence="8 9">
    <name type="scientific">Actinacidiphila reveromycinica</name>
    <dbReference type="NCBI Taxonomy" id="659352"/>
    <lineage>
        <taxon>Bacteria</taxon>
        <taxon>Bacillati</taxon>
        <taxon>Actinomycetota</taxon>
        <taxon>Actinomycetes</taxon>
        <taxon>Kitasatosporales</taxon>
        <taxon>Streptomycetaceae</taxon>
        <taxon>Actinacidiphila</taxon>
    </lineage>
</organism>
<evidence type="ECO:0000256" key="3">
    <source>
        <dbReference type="ARBA" id="ARBA00023015"/>
    </source>
</evidence>
<dbReference type="AlphaFoldDB" id="A0A7U3VPQ4"/>
<dbReference type="InterPro" id="IPR005158">
    <property type="entry name" value="BTAD"/>
</dbReference>
<dbReference type="GO" id="GO:0000160">
    <property type="term" value="P:phosphorelay signal transduction system"/>
    <property type="evidence" value="ECO:0007669"/>
    <property type="project" value="UniProtKB-KW"/>
</dbReference>
<dbReference type="CDD" id="cd15831">
    <property type="entry name" value="BTAD"/>
    <property type="match status" value="1"/>
</dbReference>
<evidence type="ECO:0000313" key="8">
    <source>
        <dbReference type="EMBL" id="BBA98908.1"/>
    </source>
</evidence>
<evidence type="ECO:0000256" key="2">
    <source>
        <dbReference type="ARBA" id="ARBA00023012"/>
    </source>
</evidence>
<keyword evidence="3" id="KW-0805">Transcription regulation</keyword>
<dbReference type="GO" id="GO:0003677">
    <property type="term" value="F:DNA binding"/>
    <property type="evidence" value="ECO:0007669"/>
    <property type="project" value="UniProtKB-UniRule"/>
</dbReference>
<evidence type="ECO:0000313" key="9">
    <source>
        <dbReference type="Proteomes" id="UP000595703"/>
    </source>
</evidence>
<dbReference type="Pfam" id="PF00486">
    <property type="entry name" value="Trans_reg_C"/>
    <property type="match status" value="1"/>
</dbReference>
<dbReference type="SMART" id="SM01043">
    <property type="entry name" value="BTAD"/>
    <property type="match status" value="1"/>
</dbReference>
<protein>
    <submittedName>
        <fullName evidence="8">Putative regulatory protein</fullName>
    </submittedName>
</protein>
<sequence>MKIGMLGPLFVRLDGVSVTPSAPKLRKVLSMLAIRSGRLVPVTSLMAELWDGNPPNSCLTTVQTYILSLRKVFASATGLSGTEVAREILRTESGGYRFVAGTAELDIERYDALAAAGRRSLDAGDDDTGIRQLGDALRLWRGPALAGVPVGRLLEADRYRLEESRLVLHEYWVDAQLRLGRYRDVLASLAGLTVEHPLHENLHTQYMRALFLNGRRGQALEVFHRLRHNLVSELGLEPAGPAQRLQRAILTQDPDTERGVWTA</sequence>
<feature type="domain" description="OmpR/PhoB-type" evidence="7">
    <location>
        <begin position="1"/>
        <end position="100"/>
    </location>
</feature>
<comment type="similarity">
    <text evidence="1">Belongs to the AfsR/DnrI/RedD regulatory family.</text>
</comment>
<dbReference type="KEGG" id="arev:RVR_5288"/>
<dbReference type="EMBL" id="AP018365">
    <property type="protein sequence ID" value="BBA98908.1"/>
    <property type="molecule type" value="Genomic_DNA"/>
</dbReference>
<dbReference type="InterPro" id="IPR001867">
    <property type="entry name" value="OmpR/PhoB-type_DNA-bd"/>
</dbReference>
<dbReference type="SUPFAM" id="SSF48452">
    <property type="entry name" value="TPR-like"/>
    <property type="match status" value="1"/>
</dbReference>
<evidence type="ECO:0000256" key="1">
    <source>
        <dbReference type="ARBA" id="ARBA00005820"/>
    </source>
</evidence>
<feature type="DNA-binding region" description="OmpR/PhoB-type" evidence="6">
    <location>
        <begin position="1"/>
        <end position="100"/>
    </location>
</feature>
<keyword evidence="2" id="KW-0902">Two-component regulatory system</keyword>
<proteinExistence type="inferred from homology"/>
<reference evidence="8 9" key="2">
    <citation type="journal article" date="2011" name="J. Antibiot.">
        <title>Furaquinocins I and J: novel polyketide isoprenoid hybrid compounds from Streptomyces reveromyceticus SN-593.</title>
        <authorList>
            <person name="Panthee S."/>
            <person name="Takahashi S."/>
            <person name="Takagi H."/>
            <person name="Nogawa T."/>
            <person name="Oowada E."/>
            <person name="Uramoto M."/>
            <person name="Osada H."/>
        </authorList>
    </citation>
    <scope>NUCLEOTIDE SEQUENCE [LARGE SCALE GENOMIC DNA]</scope>
    <source>
        <strain evidence="8 9">SN-593</strain>
    </source>
</reference>
<evidence type="ECO:0000259" key="7">
    <source>
        <dbReference type="PROSITE" id="PS51755"/>
    </source>
</evidence>
<reference evidence="8 9" key="1">
    <citation type="journal article" date="2010" name="J. Bacteriol.">
        <title>Biochemical characterization of a novel indole prenyltransferase from Streptomyces sp. SN-593.</title>
        <authorList>
            <person name="Takahashi S."/>
            <person name="Takagi H."/>
            <person name="Toyoda A."/>
            <person name="Uramoto M."/>
            <person name="Nogawa T."/>
            <person name="Ueki M."/>
            <person name="Sakaki Y."/>
            <person name="Osada H."/>
        </authorList>
    </citation>
    <scope>NUCLEOTIDE SEQUENCE [LARGE SCALE GENOMIC DNA]</scope>
    <source>
        <strain evidence="8 9">SN-593</strain>
    </source>
</reference>
<dbReference type="InterPro" id="IPR036388">
    <property type="entry name" value="WH-like_DNA-bd_sf"/>
</dbReference>
<dbReference type="PROSITE" id="PS51755">
    <property type="entry name" value="OMPR_PHOB"/>
    <property type="match status" value="1"/>
</dbReference>
<dbReference type="Gene3D" id="1.10.10.10">
    <property type="entry name" value="Winged helix-like DNA-binding domain superfamily/Winged helix DNA-binding domain"/>
    <property type="match status" value="1"/>
</dbReference>
<dbReference type="InterPro" id="IPR051677">
    <property type="entry name" value="AfsR-DnrI-RedD_regulator"/>
</dbReference>
<keyword evidence="5" id="KW-0804">Transcription</keyword>
<evidence type="ECO:0000256" key="5">
    <source>
        <dbReference type="ARBA" id="ARBA00023163"/>
    </source>
</evidence>
<gene>
    <name evidence="8" type="ORF">RVR_5288</name>
</gene>
<dbReference type="InterPro" id="IPR011990">
    <property type="entry name" value="TPR-like_helical_dom_sf"/>
</dbReference>
<dbReference type="GO" id="GO:0006355">
    <property type="term" value="P:regulation of DNA-templated transcription"/>
    <property type="evidence" value="ECO:0007669"/>
    <property type="project" value="InterPro"/>
</dbReference>
<dbReference type="Gene3D" id="1.25.40.10">
    <property type="entry name" value="Tetratricopeptide repeat domain"/>
    <property type="match status" value="1"/>
</dbReference>
<name>A0A7U3VPQ4_9ACTN</name>
<evidence type="ECO:0000256" key="6">
    <source>
        <dbReference type="PROSITE-ProRule" id="PRU01091"/>
    </source>
</evidence>
<evidence type="ECO:0000256" key="4">
    <source>
        <dbReference type="ARBA" id="ARBA00023125"/>
    </source>
</evidence>
<dbReference type="PANTHER" id="PTHR35807:SF1">
    <property type="entry name" value="TRANSCRIPTIONAL REGULATOR REDD"/>
    <property type="match status" value="1"/>
</dbReference>
<dbReference type="Pfam" id="PF03704">
    <property type="entry name" value="BTAD"/>
    <property type="match status" value="1"/>
</dbReference>
<dbReference type="SUPFAM" id="SSF46894">
    <property type="entry name" value="C-terminal effector domain of the bipartite response regulators"/>
    <property type="match status" value="1"/>
</dbReference>
<dbReference type="InterPro" id="IPR016032">
    <property type="entry name" value="Sig_transdc_resp-reg_C-effctor"/>
</dbReference>
<dbReference type="PANTHER" id="PTHR35807">
    <property type="entry name" value="TRANSCRIPTIONAL REGULATOR REDD-RELATED"/>
    <property type="match status" value="1"/>
</dbReference>
<dbReference type="SMART" id="SM00862">
    <property type="entry name" value="Trans_reg_C"/>
    <property type="match status" value="1"/>
</dbReference>
<reference evidence="8 9" key="3">
    <citation type="journal article" date="2011" name="Nat. Chem. Biol.">
        <title>Reveromycin A biosynthesis uses RevG and RevJ for stereospecific spiroacetal formation.</title>
        <authorList>
            <person name="Takahashi S."/>
            <person name="Toyoda A."/>
            <person name="Sekiyama Y."/>
            <person name="Takagi H."/>
            <person name="Nogawa T."/>
            <person name="Uramoto M."/>
            <person name="Suzuki R."/>
            <person name="Koshino H."/>
            <person name="Kumano T."/>
            <person name="Panthee S."/>
            <person name="Dairi T."/>
            <person name="Ishikawa J."/>
            <person name="Ikeda H."/>
            <person name="Sakaki Y."/>
            <person name="Osada H."/>
        </authorList>
    </citation>
    <scope>NUCLEOTIDE SEQUENCE [LARGE SCALE GENOMIC DNA]</scope>
    <source>
        <strain evidence="8 9">SN-593</strain>
    </source>
</reference>